<name>A0A0C3AQZ0_PILCF</name>
<keyword evidence="2" id="KW-1185">Reference proteome</keyword>
<dbReference type="OrthoDB" id="6500128at2759"/>
<proteinExistence type="predicted"/>
<dbReference type="HOGENOM" id="CLU_1489539_0_0_1"/>
<protein>
    <recommendedName>
        <fullName evidence="3">ABC transporter domain-containing protein</fullName>
    </recommendedName>
</protein>
<dbReference type="Gene3D" id="3.40.50.300">
    <property type="entry name" value="P-loop containing nucleotide triphosphate hydrolases"/>
    <property type="match status" value="1"/>
</dbReference>
<dbReference type="InterPro" id="IPR027417">
    <property type="entry name" value="P-loop_NTPase"/>
</dbReference>
<dbReference type="STRING" id="765440.A0A0C3AQZ0"/>
<dbReference type="InterPro" id="IPR039421">
    <property type="entry name" value="Type_1_exporter"/>
</dbReference>
<evidence type="ECO:0000313" key="1">
    <source>
        <dbReference type="EMBL" id="KIM76353.1"/>
    </source>
</evidence>
<evidence type="ECO:0008006" key="3">
    <source>
        <dbReference type="Google" id="ProtNLM"/>
    </source>
</evidence>
<organism evidence="1 2">
    <name type="scientific">Piloderma croceum (strain F 1598)</name>
    <dbReference type="NCBI Taxonomy" id="765440"/>
    <lineage>
        <taxon>Eukaryota</taxon>
        <taxon>Fungi</taxon>
        <taxon>Dikarya</taxon>
        <taxon>Basidiomycota</taxon>
        <taxon>Agaricomycotina</taxon>
        <taxon>Agaricomycetes</taxon>
        <taxon>Agaricomycetidae</taxon>
        <taxon>Atheliales</taxon>
        <taxon>Atheliaceae</taxon>
        <taxon>Piloderma</taxon>
    </lineage>
</organism>
<dbReference type="AlphaFoldDB" id="A0A0C3AQZ0"/>
<reference evidence="2" key="2">
    <citation type="submission" date="2015-01" db="EMBL/GenBank/DDBJ databases">
        <title>Evolutionary Origins and Diversification of the Mycorrhizal Mutualists.</title>
        <authorList>
            <consortium name="DOE Joint Genome Institute"/>
            <consortium name="Mycorrhizal Genomics Consortium"/>
            <person name="Kohler A."/>
            <person name="Kuo A."/>
            <person name="Nagy L.G."/>
            <person name="Floudas D."/>
            <person name="Copeland A."/>
            <person name="Barry K.W."/>
            <person name="Cichocki N."/>
            <person name="Veneault-Fourrey C."/>
            <person name="LaButti K."/>
            <person name="Lindquist E.A."/>
            <person name="Lipzen A."/>
            <person name="Lundell T."/>
            <person name="Morin E."/>
            <person name="Murat C."/>
            <person name="Riley R."/>
            <person name="Ohm R."/>
            <person name="Sun H."/>
            <person name="Tunlid A."/>
            <person name="Henrissat B."/>
            <person name="Grigoriev I.V."/>
            <person name="Hibbett D.S."/>
            <person name="Martin F."/>
        </authorList>
    </citation>
    <scope>NUCLEOTIDE SEQUENCE [LARGE SCALE GENOMIC DNA]</scope>
    <source>
        <strain evidence="2">F 1598</strain>
    </source>
</reference>
<dbReference type="SUPFAM" id="SSF52540">
    <property type="entry name" value="P-loop containing nucleoside triphosphate hydrolases"/>
    <property type="match status" value="1"/>
</dbReference>
<dbReference type="InParanoid" id="A0A0C3AQZ0"/>
<sequence length="181" mass="20221">MELITQSAKLGGAYDFISKFEQGFDTTLHPIQTARLVNNGGTHPLKEMSDKLEKQLEVSGGEKQRLVASRTFMRLQSNKIKCVTVDEPSSALDPQGEMDLFRRLRDARAGKTMIFVTHRFGHLTKHADLIICMKNGRVAETGTHEELMFKNGDYAKLYDIQASAFLPEKIGYEGPDSISVA</sequence>
<evidence type="ECO:0000313" key="2">
    <source>
        <dbReference type="Proteomes" id="UP000054166"/>
    </source>
</evidence>
<dbReference type="GO" id="GO:0015421">
    <property type="term" value="F:ABC-type oligopeptide transporter activity"/>
    <property type="evidence" value="ECO:0007669"/>
    <property type="project" value="TreeGrafter"/>
</dbReference>
<gene>
    <name evidence="1" type="ORF">PILCRDRAFT_77827</name>
</gene>
<dbReference type="PANTHER" id="PTHR43394">
    <property type="entry name" value="ATP-DEPENDENT PERMEASE MDL1, MITOCHONDRIAL"/>
    <property type="match status" value="1"/>
</dbReference>
<dbReference type="EMBL" id="KN833035">
    <property type="protein sequence ID" value="KIM76353.1"/>
    <property type="molecule type" value="Genomic_DNA"/>
</dbReference>
<dbReference type="PANTHER" id="PTHR43394:SF1">
    <property type="entry name" value="ATP-BINDING CASSETTE SUB-FAMILY B MEMBER 10, MITOCHONDRIAL"/>
    <property type="match status" value="1"/>
</dbReference>
<dbReference type="Proteomes" id="UP000054166">
    <property type="component" value="Unassembled WGS sequence"/>
</dbReference>
<accession>A0A0C3AQZ0</accession>
<reference evidence="1 2" key="1">
    <citation type="submission" date="2014-04" db="EMBL/GenBank/DDBJ databases">
        <authorList>
            <consortium name="DOE Joint Genome Institute"/>
            <person name="Kuo A."/>
            <person name="Tarkka M."/>
            <person name="Buscot F."/>
            <person name="Kohler A."/>
            <person name="Nagy L.G."/>
            <person name="Floudas D."/>
            <person name="Copeland A."/>
            <person name="Barry K.W."/>
            <person name="Cichocki N."/>
            <person name="Veneault-Fourrey C."/>
            <person name="LaButti K."/>
            <person name="Lindquist E.A."/>
            <person name="Lipzen A."/>
            <person name="Lundell T."/>
            <person name="Morin E."/>
            <person name="Murat C."/>
            <person name="Sun H."/>
            <person name="Tunlid A."/>
            <person name="Henrissat B."/>
            <person name="Grigoriev I.V."/>
            <person name="Hibbett D.S."/>
            <person name="Martin F."/>
            <person name="Nordberg H.P."/>
            <person name="Cantor M.N."/>
            <person name="Hua S.X."/>
        </authorList>
    </citation>
    <scope>NUCLEOTIDE SEQUENCE [LARGE SCALE GENOMIC DNA]</scope>
    <source>
        <strain evidence="1 2">F 1598</strain>
    </source>
</reference>